<dbReference type="EMBL" id="CP003837">
    <property type="protein sequence ID" value="AGH46524.1"/>
    <property type="molecule type" value="Genomic_DNA"/>
</dbReference>
<sequence length="37" mass="4115">MVGVSFECIHYQLCACGITEVFFKLGAESESLFGRQN</sequence>
<reference evidence="1 2" key="1">
    <citation type="journal article" date="2013" name="Genome Announc.">
        <title>Complete Genome Sequence of Glaciecola psychrophila Strain 170T.</title>
        <authorList>
            <person name="Yin J."/>
            <person name="Chen J."/>
            <person name="Liu G."/>
            <person name="Yu Y."/>
            <person name="Song L."/>
            <person name="Wang X."/>
            <person name="Qu X."/>
        </authorList>
    </citation>
    <scope>NUCLEOTIDE SEQUENCE [LARGE SCALE GENOMIC DNA]</scope>
    <source>
        <strain evidence="1 2">170</strain>
    </source>
</reference>
<dbReference type="KEGG" id="gps:C427_4422"/>
<organism evidence="1 2">
    <name type="scientific">Paraglaciecola psychrophila 170</name>
    <dbReference type="NCBI Taxonomy" id="1129794"/>
    <lineage>
        <taxon>Bacteria</taxon>
        <taxon>Pseudomonadati</taxon>
        <taxon>Pseudomonadota</taxon>
        <taxon>Gammaproteobacteria</taxon>
        <taxon>Alteromonadales</taxon>
        <taxon>Alteromonadaceae</taxon>
        <taxon>Paraglaciecola</taxon>
    </lineage>
</organism>
<proteinExistence type="predicted"/>
<protein>
    <submittedName>
        <fullName evidence="1">Uncharacterized protein</fullName>
    </submittedName>
</protein>
<evidence type="ECO:0000313" key="2">
    <source>
        <dbReference type="Proteomes" id="UP000011864"/>
    </source>
</evidence>
<evidence type="ECO:0000313" key="1">
    <source>
        <dbReference type="EMBL" id="AGH46524.1"/>
    </source>
</evidence>
<keyword evidence="2" id="KW-1185">Reference proteome</keyword>
<name>K7AES3_9ALTE</name>
<dbReference type="Proteomes" id="UP000011864">
    <property type="component" value="Chromosome"/>
</dbReference>
<dbReference type="PATRIC" id="fig|1129794.4.peg.4402"/>
<dbReference type="AlphaFoldDB" id="K7AES3"/>
<gene>
    <name evidence="1" type="ORF">C427_4422</name>
</gene>
<accession>K7AES3</accession>
<dbReference type="HOGENOM" id="CLU_3346954_0_0_6"/>